<dbReference type="Pfam" id="PF03269">
    <property type="entry name" value="DUF268"/>
    <property type="match status" value="1"/>
</dbReference>
<protein>
    <submittedName>
        <fullName evidence="3">DUF268 domain-containing protein</fullName>
    </submittedName>
</protein>
<keyword evidence="2" id="KW-1185">Reference proteome</keyword>
<dbReference type="OrthoDB" id="428346at2759"/>
<dbReference type="InterPro" id="IPR004951">
    <property type="entry name" value="DUF268_CAE_spp"/>
</dbReference>
<reference evidence="3" key="1">
    <citation type="submission" date="2016-04" db="UniProtKB">
        <authorList>
            <consortium name="WormBaseParasite"/>
        </authorList>
    </citation>
    <scope>IDENTIFICATION</scope>
</reference>
<dbReference type="Proteomes" id="UP000267027">
    <property type="component" value="Unassembled WGS sequence"/>
</dbReference>
<dbReference type="AlphaFoldDB" id="A0A158PKJ9"/>
<dbReference type="WBParaSite" id="ACOC_0001019001-mRNA-1">
    <property type="protein sequence ID" value="ACOC_0001019001-mRNA-1"/>
    <property type="gene ID" value="ACOC_0001019001"/>
</dbReference>
<accession>A0A158PKJ9</accession>
<organism evidence="3">
    <name type="scientific">Angiostrongylus costaricensis</name>
    <name type="common">Nematode worm</name>
    <dbReference type="NCBI Taxonomy" id="334426"/>
    <lineage>
        <taxon>Eukaryota</taxon>
        <taxon>Metazoa</taxon>
        <taxon>Ecdysozoa</taxon>
        <taxon>Nematoda</taxon>
        <taxon>Chromadorea</taxon>
        <taxon>Rhabditida</taxon>
        <taxon>Rhabditina</taxon>
        <taxon>Rhabditomorpha</taxon>
        <taxon>Strongyloidea</taxon>
        <taxon>Metastrongylidae</taxon>
        <taxon>Angiostrongylus</taxon>
    </lineage>
</organism>
<sequence>MELCIVSVSSCHPHDDKNGMRLFGKPFAKTTKGYTSFEELEANVFRPNNFKIVEPSHLVPKLGFIRRIAVGNNQSKTPPKTLPFEYRSEFLMNGYKPVYHALQNYPITGESGFILGSETPWIEVYALAIKNYHAFTDVVILRHQNGFDFAISFSSIEHSGLGRYGDPIDPIGDLREVWKTSCLLKPGGIFFLGLPRGVDTLVFNLHRIYGAIRLSMIMTGTVKNFAKKNVAEMSIKTQGLFKEEKTILTASFASTCSHCFAGLFGKHSTLLVESP</sequence>
<evidence type="ECO:0000313" key="2">
    <source>
        <dbReference type="Proteomes" id="UP000267027"/>
    </source>
</evidence>
<proteinExistence type="predicted"/>
<dbReference type="OMA" id="SETPWIE"/>
<reference evidence="1 2" key="2">
    <citation type="submission" date="2018-11" db="EMBL/GenBank/DDBJ databases">
        <authorList>
            <consortium name="Pathogen Informatics"/>
        </authorList>
    </citation>
    <scope>NUCLEOTIDE SEQUENCE [LARGE SCALE GENOMIC DNA]</scope>
    <source>
        <strain evidence="1 2">Costa Rica</strain>
    </source>
</reference>
<evidence type="ECO:0000313" key="3">
    <source>
        <dbReference type="WBParaSite" id="ACOC_0001019001-mRNA-1"/>
    </source>
</evidence>
<name>A0A158PKJ9_ANGCS</name>
<dbReference type="EMBL" id="UYYA01004423">
    <property type="protein sequence ID" value="VDM61776.1"/>
    <property type="molecule type" value="Genomic_DNA"/>
</dbReference>
<gene>
    <name evidence="1" type="ORF">ACOC_LOCUS10191</name>
</gene>
<evidence type="ECO:0000313" key="1">
    <source>
        <dbReference type="EMBL" id="VDM61776.1"/>
    </source>
</evidence>